<dbReference type="PRINTS" id="PR00481">
    <property type="entry name" value="LAMNOPPTDASE"/>
</dbReference>
<feature type="binding site" evidence="8">
    <location>
        <position position="332"/>
    </location>
    <ligand>
        <name>Mn(2+)</name>
        <dbReference type="ChEBI" id="CHEBI:29035"/>
        <label>1</label>
    </ligand>
</feature>
<evidence type="ECO:0000256" key="8">
    <source>
        <dbReference type="HAMAP-Rule" id="MF_00181"/>
    </source>
</evidence>
<dbReference type="InterPro" id="IPR023042">
    <property type="entry name" value="Peptidase_M17_leu_NH2_pept"/>
</dbReference>
<comment type="catalytic activity">
    <reaction evidence="1 8">
        <text>Release of an N-terminal amino acid, Xaa-|-Yaa-, in which Xaa is preferably Leu, but may be other amino acids including Pro although not Arg or Lys, and Yaa may be Pro. Amino acid amides and methyl esters are also readily hydrolyzed, but rates on arylamides are exceedingly low.</text>
        <dbReference type="EC" id="3.4.11.1"/>
    </reaction>
</comment>
<dbReference type="Proteomes" id="UP001240639">
    <property type="component" value="Unassembled WGS sequence"/>
</dbReference>
<dbReference type="Pfam" id="PF02789">
    <property type="entry name" value="Peptidase_M17_N"/>
    <property type="match status" value="1"/>
</dbReference>
<evidence type="ECO:0000256" key="1">
    <source>
        <dbReference type="ARBA" id="ARBA00000135"/>
    </source>
</evidence>
<keyword evidence="8" id="KW-0479">Metal-binding</keyword>
<keyword evidence="6 8" id="KW-0378">Hydrolase</keyword>
<evidence type="ECO:0000256" key="4">
    <source>
        <dbReference type="ARBA" id="ARBA00022438"/>
    </source>
</evidence>
<evidence type="ECO:0000256" key="6">
    <source>
        <dbReference type="ARBA" id="ARBA00022801"/>
    </source>
</evidence>
<comment type="similarity">
    <text evidence="3 8">Belongs to the peptidase M17 family.</text>
</comment>
<dbReference type="NCBIfam" id="NF002075">
    <property type="entry name" value="PRK00913.2-2"/>
    <property type="match status" value="1"/>
</dbReference>
<keyword evidence="4 8" id="KW-0031">Aminopeptidase</keyword>
<dbReference type="NCBIfam" id="NF002077">
    <property type="entry name" value="PRK00913.2-4"/>
    <property type="match status" value="1"/>
</dbReference>
<dbReference type="CDD" id="cd00433">
    <property type="entry name" value="Peptidase_M17"/>
    <property type="match status" value="1"/>
</dbReference>
<evidence type="ECO:0000259" key="9">
    <source>
        <dbReference type="PROSITE" id="PS00631"/>
    </source>
</evidence>
<accession>A0ABT9HRP9</accession>
<dbReference type="Pfam" id="PF00883">
    <property type="entry name" value="Peptidase_M17"/>
    <property type="match status" value="1"/>
</dbReference>
<keyword evidence="5 8" id="KW-0645">Protease</keyword>
<keyword evidence="11" id="KW-1185">Reference proteome</keyword>
<feature type="active site" evidence="8">
    <location>
        <position position="262"/>
    </location>
</feature>
<name>A0ABT9HRP9_9SPHN</name>
<proteinExistence type="inferred from homology"/>
<evidence type="ECO:0000256" key="5">
    <source>
        <dbReference type="ARBA" id="ARBA00022670"/>
    </source>
</evidence>
<keyword evidence="7 8" id="KW-0464">Manganese</keyword>
<dbReference type="PANTHER" id="PTHR11963:SF23">
    <property type="entry name" value="CYTOSOL AMINOPEPTIDASE"/>
    <property type="match status" value="1"/>
</dbReference>
<sequence>MHIQFSQSRPETARLLAQVVDKGKLPSSLEKAMSEGADAARFKGGAGQLFESFVERDGKVLRLALAGAGDRNDEARSANLEKAGAAIAGKYQSSGETEVVLDLADSGLSADEAASVLLGLRLRNWRYDVYRTRMKDEQKISLETVTVINAPEGSEAAWAEAAHLASGIEFTRELVTEPANIIYPESFVSRCRERFEGTGAEIVVLGEAEMEKLGMGSLLGVGLGSERESQLLAIRWNGGGSEAPAAFVGKGVTFDTGGISIKPGPGMEDMKWDMGGGGAVAGAMLALVLRKAKANLVGVIGLVENMPDGKAQRPGDVVTSMSGQTIEVLNTDAEGRLVLADALHWTQEEFQPSRIVDFATLTGAIIISLGNEYAGVFSNNDELAGQLYDAGIATGDKNWRLPISAAYDKLIDSPIADMKNIGGKAAGSITAAQFLQRFIANDTPWAHVDVAGMVWSDKPGQTWGKGATGYGVRLIDRFVADNLEG</sequence>
<feature type="binding site" evidence="8">
    <location>
        <position position="334"/>
    </location>
    <ligand>
        <name>Mn(2+)</name>
        <dbReference type="ChEBI" id="CHEBI:29035"/>
        <label>1</label>
    </ligand>
</feature>
<dbReference type="SUPFAM" id="SSF53187">
    <property type="entry name" value="Zn-dependent exopeptidases"/>
    <property type="match status" value="1"/>
</dbReference>
<gene>
    <name evidence="8" type="primary">pepA</name>
    <name evidence="10" type="ORF">Q9K02_11815</name>
</gene>
<feature type="binding site" evidence="8">
    <location>
        <position position="255"/>
    </location>
    <ligand>
        <name>Mn(2+)</name>
        <dbReference type="ChEBI" id="CHEBI:29035"/>
        <label>2</label>
    </ligand>
</feature>
<evidence type="ECO:0000313" key="11">
    <source>
        <dbReference type="Proteomes" id="UP001240639"/>
    </source>
</evidence>
<dbReference type="InterPro" id="IPR043472">
    <property type="entry name" value="Macro_dom-like"/>
</dbReference>
<evidence type="ECO:0000256" key="7">
    <source>
        <dbReference type="ARBA" id="ARBA00023211"/>
    </source>
</evidence>
<comment type="cofactor">
    <cofactor evidence="8">
        <name>Mn(2+)</name>
        <dbReference type="ChEBI" id="CHEBI:29035"/>
    </cofactor>
    <text evidence="8">Binds 2 manganese ions per subunit.</text>
</comment>
<evidence type="ECO:0000256" key="3">
    <source>
        <dbReference type="ARBA" id="ARBA00009528"/>
    </source>
</evidence>
<dbReference type="Gene3D" id="3.40.630.10">
    <property type="entry name" value="Zn peptidases"/>
    <property type="match status" value="1"/>
</dbReference>
<dbReference type="SUPFAM" id="SSF52949">
    <property type="entry name" value="Macro domain-like"/>
    <property type="match status" value="1"/>
</dbReference>
<feature type="domain" description="Cytosol aminopeptidase" evidence="9">
    <location>
        <begin position="330"/>
        <end position="337"/>
    </location>
</feature>
<feature type="binding site" evidence="8">
    <location>
        <position position="250"/>
    </location>
    <ligand>
        <name>Mn(2+)</name>
        <dbReference type="ChEBI" id="CHEBI:29035"/>
        <label>2</label>
    </ligand>
</feature>
<feature type="binding site" evidence="8">
    <location>
        <position position="273"/>
    </location>
    <ligand>
        <name>Mn(2+)</name>
        <dbReference type="ChEBI" id="CHEBI:29035"/>
        <label>2</label>
    </ligand>
</feature>
<feature type="active site" evidence="8">
    <location>
        <position position="336"/>
    </location>
</feature>
<dbReference type="Gene3D" id="3.40.220.10">
    <property type="entry name" value="Leucine Aminopeptidase, subunit E, domain 1"/>
    <property type="match status" value="1"/>
</dbReference>
<comment type="subcellular location">
    <subcellularLocation>
        <location evidence="8">Cytoplasm</location>
    </subcellularLocation>
</comment>
<comment type="function">
    <text evidence="8">Presumably involved in the processing and regular turnover of intracellular proteins. Catalyzes the removal of unsubstituted N-terminal amino acids from various peptides.</text>
</comment>
<feature type="binding site" evidence="8">
    <location>
        <position position="255"/>
    </location>
    <ligand>
        <name>Mn(2+)</name>
        <dbReference type="ChEBI" id="CHEBI:29035"/>
        <label>1</label>
    </ligand>
</feature>
<protein>
    <recommendedName>
        <fullName evidence="8">Probable cytosol aminopeptidase</fullName>
        <ecNumber evidence="8">3.4.11.1</ecNumber>
    </recommendedName>
    <alternativeName>
        <fullName evidence="8">Leucine aminopeptidase</fullName>
        <shortName evidence="8">LAP</shortName>
        <ecNumber evidence="8">3.4.11.10</ecNumber>
    </alternativeName>
    <alternativeName>
        <fullName evidence="8">Leucyl aminopeptidase</fullName>
    </alternativeName>
</protein>
<dbReference type="InterPro" id="IPR011356">
    <property type="entry name" value="Leucine_aapep/pepB"/>
</dbReference>
<dbReference type="InterPro" id="IPR000819">
    <property type="entry name" value="Peptidase_M17_C"/>
</dbReference>
<evidence type="ECO:0000256" key="2">
    <source>
        <dbReference type="ARBA" id="ARBA00000967"/>
    </source>
</evidence>
<dbReference type="InterPro" id="IPR008283">
    <property type="entry name" value="Peptidase_M17_N"/>
</dbReference>
<dbReference type="PROSITE" id="PS00631">
    <property type="entry name" value="CYTOSOL_AP"/>
    <property type="match status" value="1"/>
</dbReference>
<dbReference type="PANTHER" id="PTHR11963">
    <property type="entry name" value="LEUCINE AMINOPEPTIDASE-RELATED"/>
    <property type="match status" value="1"/>
</dbReference>
<comment type="catalytic activity">
    <reaction evidence="2 8">
        <text>Release of an N-terminal amino acid, preferentially leucine, but not glutamic or aspartic acids.</text>
        <dbReference type="EC" id="3.4.11.10"/>
    </reaction>
</comment>
<dbReference type="EC" id="3.4.11.10" evidence="8"/>
<organism evidence="10 11">
    <name type="scientific">Qipengyuania profundimaris</name>
    <dbReference type="NCBI Taxonomy" id="3067652"/>
    <lineage>
        <taxon>Bacteria</taxon>
        <taxon>Pseudomonadati</taxon>
        <taxon>Pseudomonadota</taxon>
        <taxon>Alphaproteobacteria</taxon>
        <taxon>Sphingomonadales</taxon>
        <taxon>Erythrobacteraceae</taxon>
        <taxon>Qipengyuania</taxon>
    </lineage>
</organism>
<dbReference type="EC" id="3.4.11.1" evidence="8"/>
<keyword evidence="8" id="KW-0963">Cytoplasm</keyword>
<dbReference type="RefSeq" id="WP_305933072.1">
    <property type="nucleotide sequence ID" value="NZ_JAVAIM010000001.1"/>
</dbReference>
<dbReference type="GO" id="GO:0004177">
    <property type="term" value="F:aminopeptidase activity"/>
    <property type="evidence" value="ECO:0007669"/>
    <property type="project" value="UniProtKB-KW"/>
</dbReference>
<comment type="caution">
    <text evidence="10">The sequence shown here is derived from an EMBL/GenBank/DDBJ whole genome shotgun (WGS) entry which is preliminary data.</text>
</comment>
<dbReference type="HAMAP" id="MF_00181">
    <property type="entry name" value="Cytosol_peptidase_M17"/>
    <property type="match status" value="1"/>
</dbReference>
<evidence type="ECO:0000313" key="10">
    <source>
        <dbReference type="EMBL" id="MDP4575829.1"/>
    </source>
</evidence>
<dbReference type="EMBL" id="JAVAIM010000001">
    <property type="protein sequence ID" value="MDP4575829.1"/>
    <property type="molecule type" value="Genomic_DNA"/>
</dbReference>
<reference evidence="10 11" key="1">
    <citation type="submission" date="2023-08" db="EMBL/GenBank/DDBJ databases">
        <title>genomic of G39.</title>
        <authorList>
            <person name="Wang Y."/>
        </authorList>
    </citation>
    <scope>NUCLEOTIDE SEQUENCE [LARGE SCALE GENOMIC DNA]</scope>
    <source>
        <strain evidence="10 11">G39</strain>
    </source>
</reference>
<feature type="binding site" evidence="8">
    <location>
        <position position="334"/>
    </location>
    <ligand>
        <name>Mn(2+)</name>
        <dbReference type="ChEBI" id="CHEBI:29035"/>
        <label>2</label>
    </ligand>
</feature>